<gene>
    <name evidence="1" type="ORF">DET52_106170</name>
</gene>
<organism evidence="1 2">
    <name type="scientific">Sunxiuqinia elliptica</name>
    <dbReference type="NCBI Taxonomy" id="655355"/>
    <lineage>
        <taxon>Bacteria</taxon>
        <taxon>Pseudomonadati</taxon>
        <taxon>Bacteroidota</taxon>
        <taxon>Bacteroidia</taxon>
        <taxon>Marinilabiliales</taxon>
        <taxon>Prolixibacteraceae</taxon>
        <taxon>Sunxiuqinia</taxon>
    </lineage>
</organism>
<evidence type="ECO:0000313" key="2">
    <source>
        <dbReference type="Proteomes" id="UP000294848"/>
    </source>
</evidence>
<dbReference type="EMBL" id="SNWI01000006">
    <property type="protein sequence ID" value="TDN99957.1"/>
    <property type="molecule type" value="Genomic_DNA"/>
</dbReference>
<sequence length="91" mass="10642">MKESSSNQKSRKNKIDFLRYSSEEINKNFKIKVSGFMHGCNHHKLVGVSGLVEIVGLYHANNMLDRAFKFDQKYKCECKLRSGLKVTFYYQ</sequence>
<dbReference type="AlphaFoldDB" id="A0A4R6GXA2"/>
<evidence type="ECO:0000313" key="1">
    <source>
        <dbReference type="EMBL" id="TDN99957.1"/>
    </source>
</evidence>
<proteinExistence type="predicted"/>
<dbReference type="OrthoDB" id="999254at2"/>
<protein>
    <submittedName>
        <fullName evidence="1">Uncharacterized protein</fullName>
    </submittedName>
</protein>
<name>A0A4R6GXA2_9BACT</name>
<dbReference type="Proteomes" id="UP000294848">
    <property type="component" value="Unassembled WGS sequence"/>
</dbReference>
<comment type="caution">
    <text evidence="1">The sequence shown here is derived from an EMBL/GenBank/DDBJ whole genome shotgun (WGS) entry which is preliminary data.</text>
</comment>
<reference evidence="1 2" key="1">
    <citation type="submission" date="2019-03" db="EMBL/GenBank/DDBJ databases">
        <title>Freshwater and sediment microbial communities from various areas in North America, analyzing microbe dynamics in response to fracking.</title>
        <authorList>
            <person name="Lamendella R."/>
        </authorList>
    </citation>
    <scope>NUCLEOTIDE SEQUENCE [LARGE SCALE GENOMIC DNA]</scope>
    <source>
        <strain evidence="1 2">114D</strain>
    </source>
</reference>
<accession>A0A4R6GXA2</accession>